<protein>
    <recommendedName>
        <fullName evidence="12">Hexosyltransferase</fullName>
        <ecNumber evidence="12">2.4.1.-</ecNumber>
    </recommendedName>
</protein>
<dbReference type="SUPFAM" id="SSF53448">
    <property type="entry name" value="Nucleotide-diphospho-sugar transferases"/>
    <property type="match status" value="1"/>
</dbReference>
<accession>A0A5C7I8N7</accession>
<dbReference type="Proteomes" id="UP000323000">
    <property type="component" value="Chromosome 3"/>
</dbReference>
<evidence type="ECO:0000256" key="7">
    <source>
        <dbReference type="ARBA" id="ARBA00022989"/>
    </source>
</evidence>
<evidence type="ECO:0000256" key="5">
    <source>
        <dbReference type="ARBA" id="ARBA00022723"/>
    </source>
</evidence>
<dbReference type="InterPro" id="IPR050587">
    <property type="entry name" value="GNT1/Glycosyltrans_8"/>
</dbReference>
<evidence type="ECO:0000256" key="3">
    <source>
        <dbReference type="ARBA" id="ARBA00022679"/>
    </source>
</evidence>
<dbReference type="GO" id="GO:0000139">
    <property type="term" value="C:Golgi membrane"/>
    <property type="evidence" value="ECO:0007669"/>
    <property type="project" value="UniProtKB-SubCell"/>
</dbReference>
<dbReference type="GO" id="GO:0071555">
    <property type="term" value="P:cell wall organization"/>
    <property type="evidence" value="ECO:0007669"/>
    <property type="project" value="UniProtKB-KW"/>
</dbReference>
<evidence type="ECO:0000256" key="10">
    <source>
        <dbReference type="ARBA" id="ARBA00023316"/>
    </source>
</evidence>
<keyword evidence="7 13" id="KW-1133">Transmembrane helix</keyword>
<dbReference type="GO" id="GO:0046872">
    <property type="term" value="F:metal ion binding"/>
    <property type="evidence" value="ECO:0007669"/>
    <property type="project" value="UniProtKB-KW"/>
</dbReference>
<dbReference type="AlphaFoldDB" id="A0A5C7I8N7"/>
<reference evidence="15" key="1">
    <citation type="journal article" date="2019" name="Gigascience">
        <title>De novo genome assembly of the endangered Acer yangbiense, a plant species with extremely small populations endemic to Yunnan Province, China.</title>
        <authorList>
            <person name="Yang J."/>
            <person name="Wariss H.M."/>
            <person name="Tao L."/>
            <person name="Zhang R."/>
            <person name="Yun Q."/>
            <person name="Hollingsworth P."/>
            <person name="Dao Z."/>
            <person name="Luo G."/>
            <person name="Guo H."/>
            <person name="Ma Y."/>
            <person name="Sun W."/>
        </authorList>
    </citation>
    <scope>NUCLEOTIDE SEQUENCE [LARGE SCALE GENOMIC DNA]</scope>
    <source>
        <strain evidence="15">cv. Malutang</strain>
    </source>
</reference>
<dbReference type="GO" id="GO:0016757">
    <property type="term" value="F:glycosyltransferase activity"/>
    <property type="evidence" value="ECO:0007669"/>
    <property type="project" value="UniProtKB-KW"/>
</dbReference>
<comment type="similarity">
    <text evidence="11">Belongs to the glycosyltransferase 8 family. Glycogenin subfamily.</text>
</comment>
<sequence length="616" mass="71339">MASSNSKPAYNFNQRVFIVCLLLLSISLFLLVITFPPKSHPPTNQLPIRIQEKPIWFDLVQNEIKSGGDFGKIKVGFVNIDEDDDDLVHKIHDTVTSPVETVRVRFDQVDENLKWEDFFPEWIDEDNKWGPPTCPEIPMPSMTKRYEDLDVIVARVPCGDNQTSVFRSSGGGGGGEKKGIRDLFRLQVNLVVAKLAVESGWVLPDVDRTVHVVFIGSCGPMVEMFRCDDLVQHVGDYWVYKPDMRRLKQKVLMPVGSCQIAPDQFAETDIDSISISFMISLCAIQFNNHIAKDKNVTYVIGKEGWRQYMSQSTLKTLKRTTYDHQREAYVTILHSSEAYVCGAIALAQSIIQTHSKRDLVLLYDKSISSNSLRGLRAAGWKTKWISRIRSPFAKKDSYNEWNYSKLRLWQLTDYDKVIFIDADLLILKNIDHLFVLSELSAAANDLTLFNSGLMVVEPSLCKFEDMMLKSFEIGSYNGGDQGFLNEIFTWWHRLPKKMNTLKMFNKPEDEKHEIQDNLYAIHYLGLKPWMCYKDYDCNWDMESRRLFASDSAHKQWWKVHDVMPQRLQKYCLLTKKMDNRIKKWRGIARKANLSNGHWKIPVRDPRKYYNALVKQE</sequence>
<keyword evidence="5" id="KW-0479">Metal-binding</keyword>
<dbReference type="OrthoDB" id="2014201at2759"/>
<evidence type="ECO:0000313" key="14">
    <source>
        <dbReference type="EMBL" id="TXG65527.1"/>
    </source>
</evidence>
<evidence type="ECO:0000256" key="1">
    <source>
        <dbReference type="ARBA" id="ARBA00004323"/>
    </source>
</evidence>
<evidence type="ECO:0000256" key="12">
    <source>
        <dbReference type="RuleBase" id="RU362027"/>
    </source>
</evidence>
<dbReference type="InterPro" id="IPR002495">
    <property type="entry name" value="Glyco_trans_8"/>
</dbReference>
<evidence type="ECO:0000256" key="2">
    <source>
        <dbReference type="ARBA" id="ARBA00022676"/>
    </source>
</evidence>
<keyword evidence="9" id="KW-0464">Manganese</keyword>
<gene>
    <name evidence="14" type="ORF">EZV62_006802</name>
</gene>
<dbReference type="EC" id="2.4.1.-" evidence="12"/>
<keyword evidence="6" id="KW-0735">Signal-anchor</keyword>
<dbReference type="Pfam" id="PF01501">
    <property type="entry name" value="Glyco_transf_8"/>
    <property type="match status" value="2"/>
</dbReference>
<name>A0A5C7I8N7_9ROSI</name>
<dbReference type="PANTHER" id="PTHR11183">
    <property type="entry name" value="GLYCOGENIN SUBFAMILY MEMBER"/>
    <property type="match status" value="1"/>
</dbReference>
<evidence type="ECO:0000256" key="4">
    <source>
        <dbReference type="ARBA" id="ARBA00022692"/>
    </source>
</evidence>
<keyword evidence="10" id="KW-0961">Cell wall biogenesis/degradation</keyword>
<evidence type="ECO:0000256" key="6">
    <source>
        <dbReference type="ARBA" id="ARBA00022968"/>
    </source>
</evidence>
<evidence type="ECO:0000256" key="13">
    <source>
        <dbReference type="SAM" id="Phobius"/>
    </source>
</evidence>
<evidence type="ECO:0000256" key="8">
    <source>
        <dbReference type="ARBA" id="ARBA00023136"/>
    </source>
</evidence>
<organism evidence="14 15">
    <name type="scientific">Acer yangbiense</name>
    <dbReference type="NCBI Taxonomy" id="1000413"/>
    <lineage>
        <taxon>Eukaryota</taxon>
        <taxon>Viridiplantae</taxon>
        <taxon>Streptophyta</taxon>
        <taxon>Embryophyta</taxon>
        <taxon>Tracheophyta</taxon>
        <taxon>Spermatophyta</taxon>
        <taxon>Magnoliopsida</taxon>
        <taxon>eudicotyledons</taxon>
        <taxon>Gunneridae</taxon>
        <taxon>Pentapetalae</taxon>
        <taxon>rosids</taxon>
        <taxon>malvids</taxon>
        <taxon>Sapindales</taxon>
        <taxon>Sapindaceae</taxon>
        <taxon>Hippocastanoideae</taxon>
        <taxon>Acereae</taxon>
        <taxon>Acer</taxon>
    </lineage>
</organism>
<dbReference type="EMBL" id="VAHF01000003">
    <property type="protein sequence ID" value="TXG65527.1"/>
    <property type="molecule type" value="Genomic_DNA"/>
</dbReference>
<keyword evidence="4 13" id="KW-0812">Transmembrane</keyword>
<comment type="caution">
    <text evidence="14">The sequence shown here is derived from an EMBL/GenBank/DDBJ whole genome shotgun (WGS) entry which is preliminary data.</text>
</comment>
<evidence type="ECO:0000256" key="9">
    <source>
        <dbReference type="ARBA" id="ARBA00023211"/>
    </source>
</evidence>
<dbReference type="InterPro" id="IPR029044">
    <property type="entry name" value="Nucleotide-diphossugar_trans"/>
</dbReference>
<evidence type="ECO:0000313" key="15">
    <source>
        <dbReference type="Proteomes" id="UP000323000"/>
    </source>
</evidence>
<keyword evidence="15" id="KW-1185">Reference proteome</keyword>
<comment type="subcellular location">
    <subcellularLocation>
        <location evidence="1">Golgi apparatus membrane</location>
        <topology evidence="1">Single-pass type II membrane protein</topology>
    </subcellularLocation>
</comment>
<dbReference type="Gene3D" id="3.90.550.10">
    <property type="entry name" value="Spore Coat Polysaccharide Biosynthesis Protein SpsA, Chain A"/>
    <property type="match status" value="1"/>
</dbReference>
<keyword evidence="2" id="KW-0328">Glycosyltransferase</keyword>
<dbReference type="FunFam" id="3.90.550.10:FF:000018">
    <property type="entry name" value="Hexosyltransferase"/>
    <property type="match status" value="1"/>
</dbReference>
<proteinExistence type="inferred from homology"/>
<evidence type="ECO:0000256" key="11">
    <source>
        <dbReference type="ARBA" id="ARBA00038162"/>
    </source>
</evidence>
<keyword evidence="3" id="KW-0808">Transferase</keyword>
<keyword evidence="8 13" id="KW-0472">Membrane</keyword>
<dbReference type="CDD" id="cd02537">
    <property type="entry name" value="GT8_Glycogenin"/>
    <property type="match status" value="1"/>
</dbReference>
<feature type="transmembrane region" description="Helical" evidence="13">
    <location>
        <begin position="16"/>
        <end position="35"/>
    </location>
</feature>